<dbReference type="RefSeq" id="WP_008538032.1">
    <property type="nucleotide sequence ID" value="NZ_UGPP01000001.1"/>
</dbReference>
<dbReference type="AlphaFoldDB" id="A0A378NT07"/>
<organism evidence="1 2">
    <name type="scientific">Megamonas hypermegale</name>
    <dbReference type="NCBI Taxonomy" id="158847"/>
    <lineage>
        <taxon>Bacteria</taxon>
        <taxon>Bacillati</taxon>
        <taxon>Bacillota</taxon>
        <taxon>Negativicutes</taxon>
        <taxon>Selenomonadales</taxon>
        <taxon>Selenomonadaceae</taxon>
        <taxon>Megamonas</taxon>
    </lineage>
</organism>
<name>A0A378NT07_9FIRM</name>
<evidence type="ECO:0000313" key="2">
    <source>
        <dbReference type="Proteomes" id="UP000255234"/>
    </source>
</evidence>
<sequence>MVKKIVFPKINNFTSEEVKQKFLEILKSIKLNIKYVRLVNIRESLTGLRFYIKTKNFFAIGEYDCIANITMASRQRINTKNYISFLYKRNDLVNKLSYFVKVE</sequence>
<evidence type="ECO:0000313" key="1">
    <source>
        <dbReference type="EMBL" id="STY71510.1"/>
    </source>
</evidence>
<accession>A0A378NT07</accession>
<proteinExistence type="predicted"/>
<reference evidence="1 2" key="1">
    <citation type="submission" date="2018-06" db="EMBL/GenBank/DDBJ databases">
        <authorList>
            <consortium name="Pathogen Informatics"/>
            <person name="Doyle S."/>
        </authorList>
    </citation>
    <scope>NUCLEOTIDE SEQUENCE [LARGE SCALE GENOMIC DNA]</scope>
    <source>
        <strain evidence="1 2">NCTC10571</strain>
    </source>
</reference>
<dbReference type="Proteomes" id="UP000255234">
    <property type="component" value="Unassembled WGS sequence"/>
</dbReference>
<dbReference type="EMBL" id="UGPP01000001">
    <property type="protein sequence ID" value="STY71510.1"/>
    <property type="molecule type" value="Genomic_DNA"/>
</dbReference>
<protein>
    <submittedName>
        <fullName evidence="1">Uncharacterized protein</fullName>
    </submittedName>
</protein>
<dbReference type="GeneID" id="62778516"/>
<gene>
    <name evidence="1" type="ORF">NCTC10571_01666</name>
</gene>